<dbReference type="AlphaFoldDB" id="A0A368VLB6"/>
<gene>
    <name evidence="2" type="ORF">DFP97_11723</name>
</gene>
<accession>A0A368VLB6</accession>
<evidence type="ECO:0000313" key="3">
    <source>
        <dbReference type="Proteomes" id="UP000252415"/>
    </source>
</evidence>
<proteinExistence type="predicted"/>
<name>A0A368VLB6_9BACL</name>
<comment type="caution">
    <text evidence="2">The sequence shown here is derived from an EMBL/GenBank/DDBJ whole genome shotgun (WGS) entry which is preliminary data.</text>
</comment>
<protein>
    <submittedName>
        <fullName evidence="2">Uncharacterized protein</fullName>
    </submittedName>
</protein>
<sequence>MTRNKNKSMQAKNLTFAKHSMEAENNIAASTDENTRQKGHVPNSPSTG</sequence>
<dbReference type="EMBL" id="QPJD01000017">
    <property type="protein sequence ID" value="RCW42300.1"/>
    <property type="molecule type" value="Genomic_DNA"/>
</dbReference>
<feature type="region of interest" description="Disordered" evidence="1">
    <location>
        <begin position="17"/>
        <end position="48"/>
    </location>
</feature>
<dbReference type="RefSeq" id="WP_181873644.1">
    <property type="nucleotide sequence ID" value="NZ_QPJD01000017.1"/>
</dbReference>
<dbReference type="Proteomes" id="UP000252415">
    <property type="component" value="Unassembled WGS sequence"/>
</dbReference>
<keyword evidence="3" id="KW-1185">Reference proteome</keyword>
<evidence type="ECO:0000313" key="2">
    <source>
        <dbReference type="EMBL" id="RCW42300.1"/>
    </source>
</evidence>
<organism evidence="2 3">
    <name type="scientific">Paenibacillus prosopidis</name>
    <dbReference type="NCBI Taxonomy" id="630520"/>
    <lineage>
        <taxon>Bacteria</taxon>
        <taxon>Bacillati</taxon>
        <taxon>Bacillota</taxon>
        <taxon>Bacilli</taxon>
        <taxon>Bacillales</taxon>
        <taxon>Paenibacillaceae</taxon>
        <taxon>Paenibacillus</taxon>
    </lineage>
</organism>
<reference evidence="2 3" key="1">
    <citation type="submission" date="2018-07" db="EMBL/GenBank/DDBJ databases">
        <title>Genomic Encyclopedia of Type Strains, Phase III (KMG-III): the genomes of soil and plant-associated and newly described type strains.</title>
        <authorList>
            <person name="Whitman W."/>
        </authorList>
    </citation>
    <scope>NUCLEOTIDE SEQUENCE [LARGE SCALE GENOMIC DNA]</scope>
    <source>
        <strain evidence="2 3">CECT 7506</strain>
    </source>
</reference>
<evidence type="ECO:0000256" key="1">
    <source>
        <dbReference type="SAM" id="MobiDB-lite"/>
    </source>
</evidence>